<evidence type="ECO:0000259" key="6">
    <source>
        <dbReference type="PROSITE" id="PS50850"/>
    </source>
</evidence>
<comment type="caution">
    <text evidence="7">The sequence shown here is derived from an EMBL/GenBank/DDBJ whole genome shotgun (WGS) entry which is preliminary data.</text>
</comment>
<feature type="transmembrane region" description="Helical" evidence="5">
    <location>
        <begin position="66"/>
        <end position="87"/>
    </location>
</feature>
<keyword evidence="2 5" id="KW-0812">Transmembrane</keyword>
<feature type="transmembrane region" description="Helical" evidence="5">
    <location>
        <begin position="377"/>
        <end position="404"/>
    </location>
</feature>
<feature type="domain" description="Major facilitator superfamily (MFS) profile" evidence="6">
    <location>
        <begin position="33"/>
        <end position="414"/>
    </location>
</feature>
<dbReference type="EMBL" id="JBHTLY010000008">
    <property type="protein sequence ID" value="MFD1203116.1"/>
    <property type="molecule type" value="Genomic_DNA"/>
</dbReference>
<dbReference type="SUPFAM" id="SSF103473">
    <property type="entry name" value="MFS general substrate transporter"/>
    <property type="match status" value="1"/>
</dbReference>
<gene>
    <name evidence="7" type="ORF">ACFQ3U_14555</name>
</gene>
<dbReference type="InterPro" id="IPR020846">
    <property type="entry name" value="MFS_dom"/>
</dbReference>
<evidence type="ECO:0000256" key="2">
    <source>
        <dbReference type="ARBA" id="ARBA00022692"/>
    </source>
</evidence>
<dbReference type="Pfam" id="PF07690">
    <property type="entry name" value="MFS_1"/>
    <property type="match status" value="1"/>
</dbReference>
<evidence type="ECO:0000256" key="3">
    <source>
        <dbReference type="ARBA" id="ARBA00022989"/>
    </source>
</evidence>
<dbReference type="InterPro" id="IPR052952">
    <property type="entry name" value="MFS-Transporter"/>
</dbReference>
<dbReference type="InterPro" id="IPR036259">
    <property type="entry name" value="MFS_trans_sf"/>
</dbReference>
<protein>
    <submittedName>
        <fullName evidence="7">MFS transporter</fullName>
    </submittedName>
</protein>
<keyword evidence="4 5" id="KW-0472">Membrane</keyword>
<dbReference type="PROSITE" id="PS50850">
    <property type="entry name" value="MFS"/>
    <property type="match status" value="1"/>
</dbReference>
<reference evidence="8" key="1">
    <citation type="journal article" date="2019" name="Int. J. Syst. Evol. Microbiol.">
        <title>The Global Catalogue of Microorganisms (GCM) 10K type strain sequencing project: providing services to taxonomists for standard genome sequencing and annotation.</title>
        <authorList>
            <consortium name="The Broad Institute Genomics Platform"/>
            <consortium name="The Broad Institute Genome Sequencing Center for Infectious Disease"/>
            <person name="Wu L."/>
            <person name="Ma J."/>
        </authorList>
    </citation>
    <scope>NUCLEOTIDE SEQUENCE [LARGE SCALE GENOMIC DNA]</scope>
    <source>
        <strain evidence="8">CCUG 50213</strain>
    </source>
</reference>
<feature type="transmembrane region" description="Helical" evidence="5">
    <location>
        <begin position="31"/>
        <end position="54"/>
    </location>
</feature>
<dbReference type="PANTHER" id="PTHR23527">
    <property type="entry name" value="BLL3282 PROTEIN"/>
    <property type="match status" value="1"/>
</dbReference>
<feature type="transmembrane region" description="Helical" evidence="5">
    <location>
        <begin position="99"/>
        <end position="120"/>
    </location>
</feature>
<sequence length="427" mass="42642">MAIGSGSGGAGGAGSGAGGAGAPTRIAPRSWAMLAVMVFGQASTTLVTATPAFLIPYLHAELGMSLASAGVLAGAPHFGLVLTLIAWGALTDRFGERRVLITGLSLTTLAIALSVCAAIYTSGVVWLGLALVASGAMSACINNASGRLIAGWFPVDRRGLAMGIRQTCQPVGMAVAAVTIPALANSFGIAGALAFGGLLTLVSLVACAVVVADPSIPAKTLAAASSNPYRESWTLARIHAVSVLLVVPQFVLSSFGLVWFVLGFGWSELAAGALVAAAQLIGAGGRVVAGVWSDRAGSRLRPIRLIALACAVLLVISAAFGWADWALPAAVAYVLVSCVSVADNGLAFTAVAEIAGPKWSGRALGTQNTGQFLASSLLPPAVGALIAVAGVPATLAAVAIAPLLAVPLVPSEREAHATATRTARAAR</sequence>
<feature type="transmembrane region" description="Helical" evidence="5">
    <location>
        <begin position="190"/>
        <end position="212"/>
    </location>
</feature>
<accession>A0ABW3TQU8</accession>
<dbReference type="InterPro" id="IPR011701">
    <property type="entry name" value="MFS"/>
</dbReference>
<keyword evidence="8" id="KW-1185">Reference proteome</keyword>
<dbReference type="Gene3D" id="1.20.1250.20">
    <property type="entry name" value="MFS general substrate transporter like domains"/>
    <property type="match status" value="2"/>
</dbReference>
<feature type="transmembrane region" description="Helical" evidence="5">
    <location>
        <begin position="270"/>
        <end position="293"/>
    </location>
</feature>
<evidence type="ECO:0000256" key="5">
    <source>
        <dbReference type="SAM" id="Phobius"/>
    </source>
</evidence>
<evidence type="ECO:0000313" key="8">
    <source>
        <dbReference type="Proteomes" id="UP001597181"/>
    </source>
</evidence>
<name>A0ABW3TQU8_9MICO</name>
<evidence type="ECO:0000256" key="1">
    <source>
        <dbReference type="ARBA" id="ARBA00004651"/>
    </source>
</evidence>
<dbReference type="Proteomes" id="UP001597181">
    <property type="component" value="Unassembled WGS sequence"/>
</dbReference>
<keyword evidence="3 5" id="KW-1133">Transmembrane helix</keyword>
<organism evidence="7 8">
    <name type="scientific">Leucobacter albus</name>
    <dbReference type="NCBI Taxonomy" id="272210"/>
    <lineage>
        <taxon>Bacteria</taxon>
        <taxon>Bacillati</taxon>
        <taxon>Actinomycetota</taxon>
        <taxon>Actinomycetes</taxon>
        <taxon>Micrococcales</taxon>
        <taxon>Microbacteriaceae</taxon>
        <taxon>Leucobacter</taxon>
    </lineage>
</organism>
<feature type="transmembrane region" description="Helical" evidence="5">
    <location>
        <begin position="126"/>
        <end position="146"/>
    </location>
</feature>
<dbReference type="RefSeq" id="WP_343960233.1">
    <property type="nucleotide sequence ID" value="NZ_BAAAKZ010000006.1"/>
</dbReference>
<feature type="transmembrane region" description="Helical" evidence="5">
    <location>
        <begin position="240"/>
        <end position="264"/>
    </location>
</feature>
<evidence type="ECO:0000313" key="7">
    <source>
        <dbReference type="EMBL" id="MFD1203116.1"/>
    </source>
</evidence>
<dbReference type="PANTHER" id="PTHR23527:SF1">
    <property type="entry name" value="BLL3282 PROTEIN"/>
    <property type="match status" value="1"/>
</dbReference>
<evidence type="ECO:0000256" key="4">
    <source>
        <dbReference type="ARBA" id="ARBA00023136"/>
    </source>
</evidence>
<comment type="subcellular location">
    <subcellularLocation>
        <location evidence="1">Cell membrane</location>
        <topology evidence="1">Multi-pass membrane protein</topology>
    </subcellularLocation>
</comment>
<feature type="transmembrane region" description="Helical" evidence="5">
    <location>
        <begin position="305"/>
        <end position="323"/>
    </location>
</feature>
<proteinExistence type="predicted"/>
<feature type="transmembrane region" description="Helical" evidence="5">
    <location>
        <begin position="167"/>
        <end position="184"/>
    </location>
</feature>